<dbReference type="OrthoDB" id="9794725at2"/>
<evidence type="ECO:0000259" key="2">
    <source>
        <dbReference type="Pfam" id="PF13472"/>
    </source>
</evidence>
<dbReference type="Gene3D" id="3.40.50.1110">
    <property type="entry name" value="SGNH hydrolase"/>
    <property type="match status" value="1"/>
</dbReference>
<comment type="caution">
    <text evidence="3">The sequence shown here is derived from an EMBL/GenBank/DDBJ whole genome shotgun (WGS) entry which is preliminary data.</text>
</comment>
<gene>
    <name evidence="3" type="ORF">EWE75_19925</name>
</gene>
<evidence type="ECO:0000256" key="1">
    <source>
        <dbReference type="SAM" id="SignalP"/>
    </source>
</evidence>
<dbReference type="GO" id="GO:0004622">
    <property type="term" value="F:phosphatidylcholine lysophospholipase activity"/>
    <property type="evidence" value="ECO:0007669"/>
    <property type="project" value="TreeGrafter"/>
</dbReference>
<dbReference type="AlphaFoldDB" id="A0A4Q6XN65"/>
<feature type="chain" id="PRO_5020953956" evidence="1">
    <location>
        <begin position="32"/>
        <end position="283"/>
    </location>
</feature>
<dbReference type="InterPro" id="IPR051532">
    <property type="entry name" value="Ester_Hydrolysis_Enzymes"/>
</dbReference>
<keyword evidence="4" id="KW-1185">Reference proteome</keyword>
<dbReference type="PANTHER" id="PTHR30383:SF5">
    <property type="entry name" value="SGNH HYDROLASE-TYPE ESTERASE DOMAIN-CONTAINING PROTEIN"/>
    <property type="match status" value="1"/>
</dbReference>
<dbReference type="Proteomes" id="UP000292085">
    <property type="component" value="Unassembled WGS sequence"/>
</dbReference>
<name>A0A4Q6XN65_9SPHN</name>
<dbReference type="InterPro" id="IPR013830">
    <property type="entry name" value="SGNH_hydro"/>
</dbReference>
<keyword evidence="1" id="KW-0732">Signal</keyword>
<dbReference type="EMBL" id="SGIS01000040">
    <property type="protein sequence ID" value="RZF61035.1"/>
    <property type="molecule type" value="Genomic_DNA"/>
</dbReference>
<dbReference type="SUPFAM" id="SSF52266">
    <property type="entry name" value="SGNH hydrolase"/>
    <property type="match status" value="1"/>
</dbReference>
<dbReference type="RefSeq" id="WP_130159859.1">
    <property type="nucleotide sequence ID" value="NZ_SGIS01000040.1"/>
</dbReference>
<proteinExistence type="predicted"/>
<feature type="signal peptide" evidence="1">
    <location>
        <begin position="1"/>
        <end position="31"/>
    </location>
</feature>
<feature type="domain" description="SGNH hydrolase-type esterase" evidence="2">
    <location>
        <begin position="106"/>
        <end position="267"/>
    </location>
</feature>
<dbReference type="Pfam" id="PF13472">
    <property type="entry name" value="Lipase_GDSL_2"/>
    <property type="match status" value="1"/>
</dbReference>
<sequence length="283" mass="31040">MRCRDDGTGRARRRGWLAAPLLLLIATAARAAPQGDGDGGYVCPPVPAALVAYRNAADTPPPPSAADLTVYHAYVQVLQANDWAYLCRYRDENRATLREPRPRVVLLGDSITENWKARDPKLFAAGIVDRGIGGQTAPQMLLRFYQDVIALRPRVVHIMAGTNDIAGNTGPTSDTQYRDAIRAMVDLSRAHSIKVILASILPARTFPQRPDVRPAARIRAWNAWLRDFARANGLVFVDYHAALTDAEGGLRPDLTSDGVHPTRAGYAPMDALFLRALAEAERR</sequence>
<reference evidence="3 4" key="1">
    <citation type="submission" date="2019-02" db="EMBL/GenBank/DDBJ databases">
        <authorList>
            <person name="Li Y."/>
        </authorList>
    </citation>
    <scope>NUCLEOTIDE SEQUENCE [LARGE SCALE GENOMIC DNA]</scope>
    <source>
        <strain evidence="3 4">3-7</strain>
    </source>
</reference>
<protein>
    <submittedName>
        <fullName evidence="3">GDSL family lipase</fullName>
    </submittedName>
</protein>
<dbReference type="InterPro" id="IPR036514">
    <property type="entry name" value="SGNH_hydro_sf"/>
</dbReference>
<evidence type="ECO:0000313" key="4">
    <source>
        <dbReference type="Proteomes" id="UP000292085"/>
    </source>
</evidence>
<evidence type="ECO:0000313" key="3">
    <source>
        <dbReference type="EMBL" id="RZF61035.1"/>
    </source>
</evidence>
<dbReference type="PANTHER" id="PTHR30383">
    <property type="entry name" value="THIOESTERASE 1/PROTEASE 1/LYSOPHOSPHOLIPASE L1"/>
    <property type="match status" value="1"/>
</dbReference>
<accession>A0A4Q6XN65</accession>
<organism evidence="3 4">
    <name type="scientific">Sphingomonas populi</name>
    <dbReference type="NCBI Taxonomy" id="2484750"/>
    <lineage>
        <taxon>Bacteria</taxon>
        <taxon>Pseudomonadati</taxon>
        <taxon>Pseudomonadota</taxon>
        <taxon>Alphaproteobacteria</taxon>
        <taxon>Sphingomonadales</taxon>
        <taxon>Sphingomonadaceae</taxon>
        <taxon>Sphingomonas</taxon>
    </lineage>
</organism>